<dbReference type="InterPro" id="IPR045063">
    <property type="entry name" value="Dynamin_N"/>
</dbReference>
<name>A0A5D2IN16_GOSTO</name>
<dbReference type="SUPFAM" id="SSF52540">
    <property type="entry name" value="P-loop containing nucleoside triphosphate hydrolases"/>
    <property type="match status" value="1"/>
</dbReference>
<dbReference type="GO" id="GO:0005525">
    <property type="term" value="F:GTP binding"/>
    <property type="evidence" value="ECO:0007669"/>
    <property type="project" value="InterPro"/>
</dbReference>
<accession>A0A5D2IN16</accession>
<protein>
    <recommendedName>
        <fullName evidence="1">Dynamin-type G domain-containing protein</fullName>
    </recommendedName>
</protein>
<dbReference type="AlphaFoldDB" id="A0A5D2IN16"/>
<dbReference type="InterPro" id="IPR022812">
    <property type="entry name" value="Dynamin"/>
</dbReference>
<evidence type="ECO:0000259" key="1">
    <source>
        <dbReference type="PROSITE" id="PS51718"/>
    </source>
</evidence>
<dbReference type="InterPro" id="IPR027417">
    <property type="entry name" value="P-loop_NTPase"/>
</dbReference>
<gene>
    <name evidence="2" type="ORF">ES332_D11G139000v1</name>
</gene>
<sequence length="211" mass="23849">MSPMNHRYEVNNNNKRKCLTVLNSVRHFPENDPFFSPFPFSFSFPFPYPFPLILPFPLPLPFPVSKPTIASKPWRWPSERSCRFPKIVALGSQSDGKSSLLEALLGFRFNMREIEIGTRQPLILQMVHTFFWICQLSNGPGCIWCFGLVSIVRKATSVASIAAKNAYAAASPTSSSDEEMIPLKCCSMSITLLWEHITYDLLFKGSPPVNL</sequence>
<dbReference type="GO" id="GO:0005737">
    <property type="term" value="C:cytoplasm"/>
    <property type="evidence" value="ECO:0007669"/>
    <property type="project" value="UniProtKB-ARBA"/>
</dbReference>
<feature type="domain" description="Dynamin-type G" evidence="1">
    <location>
        <begin position="81"/>
        <end position="211"/>
    </location>
</feature>
<dbReference type="EMBL" id="CM017633">
    <property type="protein sequence ID" value="TYH43620.1"/>
    <property type="molecule type" value="Genomic_DNA"/>
</dbReference>
<dbReference type="PROSITE" id="PS51718">
    <property type="entry name" value="G_DYNAMIN_2"/>
    <property type="match status" value="1"/>
</dbReference>
<dbReference type="PRINTS" id="PR00195">
    <property type="entry name" value="DYNAMIN"/>
</dbReference>
<dbReference type="Pfam" id="PF00350">
    <property type="entry name" value="Dynamin_N"/>
    <property type="match status" value="1"/>
</dbReference>
<evidence type="ECO:0000313" key="3">
    <source>
        <dbReference type="Proteomes" id="UP000322667"/>
    </source>
</evidence>
<evidence type="ECO:0000313" key="2">
    <source>
        <dbReference type="EMBL" id="TYH43620.1"/>
    </source>
</evidence>
<keyword evidence="3" id="KW-1185">Reference proteome</keyword>
<dbReference type="Gene3D" id="3.40.50.300">
    <property type="entry name" value="P-loop containing nucleotide triphosphate hydrolases"/>
    <property type="match status" value="1"/>
</dbReference>
<proteinExistence type="predicted"/>
<reference evidence="2 3" key="1">
    <citation type="submission" date="2019-07" db="EMBL/GenBank/DDBJ databases">
        <title>WGS assembly of Gossypium tomentosum.</title>
        <authorList>
            <person name="Chen Z.J."/>
            <person name="Sreedasyam A."/>
            <person name="Ando A."/>
            <person name="Song Q."/>
            <person name="De L."/>
            <person name="Hulse-Kemp A."/>
            <person name="Ding M."/>
            <person name="Ye W."/>
            <person name="Kirkbride R."/>
            <person name="Jenkins J."/>
            <person name="Plott C."/>
            <person name="Lovell J."/>
            <person name="Lin Y.-M."/>
            <person name="Vaughn R."/>
            <person name="Liu B."/>
            <person name="Li W."/>
            <person name="Simpson S."/>
            <person name="Scheffler B."/>
            <person name="Saski C."/>
            <person name="Grover C."/>
            <person name="Hu G."/>
            <person name="Conover J."/>
            <person name="Carlson J."/>
            <person name="Shu S."/>
            <person name="Boston L."/>
            <person name="Williams M."/>
            <person name="Peterson D."/>
            <person name="Mcgee K."/>
            <person name="Jones D."/>
            <person name="Wendel J."/>
            <person name="Stelly D."/>
            <person name="Grimwood J."/>
            <person name="Schmutz J."/>
        </authorList>
    </citation>
    <scope>NUCLEOTIDE SEQUENCE [LARGE SCALE GENOMIC DNA]</scope>
    <source>
        <strain evidence="2">7179.01</strain>
    </source>
</reference>
<organism evidence="2 3">
    <name type="scientific">Gossypium tomentosum</name>
    <name type="common">Hawaiian cotton</name>
    <name type="synonym">Gossypium sandvicense</name>
    <dbReference type="NCBI Taxonomy" id="34277"/>
    <lineage>
        <taxon>Eukaryota</taxon>
        <taxon>Viridiplantae</taxon>
        <taxon>Streptophyta</taxon>
        <taxon>Embryophyta</taxon>
        <taxon>Tracheophyta</taxon>
        <taxon>Spermatophyta</taxon>
        <taxon>Magnoliopsida</taxon>
        <taxon>eudicotyledons</taxon>
        <taxon>Gunneridae</taxon>
        <taxon>Pentapetalae</taxon>
        <taxon>rosids</taxon>
        <taxon>malvids</taxon>
        <taxon>Malvales</taxon>
        <taxon>Malvaceae</taxon>
        <taxon>Malvoideae</taxon>
        <taxon>Gossypium</taxon>
    </lineage>
</organism>
<dbReference type="Proteomes" id="UP000322667">
    <property type="component" value="Chromosome D11"/>
</dbReference>
<dbReference type="InterPro" id="IPR030381">
    <property type="entry name" value="G_DYNAMIN_dom"/>
</dbReference>